<organism evidence="1 2">
    <name type="scientific">Salmonella phage Skate</name>
    <dbReference type="NCBI Taxonomy" id="2234035"/>
    <lineage>
        <taxon>Viruses</taxon>
        <taxon>Duplodnaviria</taxon>
        <taxon>Heunggongvirae</taxon>
        <taxon>Uroviricota</taxon>
        <taxon>Caudoviricetes</taxon>
        <taxon>Skatevirus</taxon>
        <taxon>Skatevirus skate</taxon>
    </lineage>
</organism>
<proteinExistence type="predicted"/>
<name>A0A2Z5HSD4_9CAUD</name>
<reference evidence="2" key="1">
    <citation type="submission" date="2018-05" db="EMBL/GenBank/DDBJ databases">
        <title>Complete Genome of Salmonella typhimurium siphophage Skate.</title>
        <authorList>
            <person name="Rohren M.E."/>
            <person name="Xie Y."/>
            <person name="O'Leary C."/>
            <person name="Liu M."/>
            <person name="Young R.F."/>
        </authorList>
    </citation>
    <scope>NUCLEOTIDE SEQUENCE [LARGE SCALE GENOMIC DNA]</scope>
</reference>
<gene>
    <name evidence="1" type="ORF">CPT_Skate_036</name>
</gene>
<sequence>MNIIPITYFLTLYALTDSPLFALATASWCYISLCYNSTTN</sequence>
<accession>A0A2Z5HSD4</accession>
<keyword evidence="2" id="KW-1185">Reference proteome</keyword>
<evidence type="ECO:0000313" key="1">
    <source>
        <dbReference type="EMBL" id="AXC42994.1"/>
    </source>
</evidence>
<protein>
    <submittedName>
        <fullName evidence="1">Uncharacterized protein</fullName>
    </submittedName>
</protein>
<evidence type="ECO:0000313" key="2">
    <source>
        <dbReference type="Proteomes" id="UP000252847"/>
    </source>
</evidence>
<dbReference type="EMBL" id="MH321493">
    <property type="protein sequence ID" value="AXC42994.1"/>
    <property type="molecule type" value="Genomic_DNA"/>
</dbReference>
<dbReference type="Proteomes" id="UP000252847">
    <property type="component" value="Segment"/>
</dbReference>